<evidence type="ECO:0000256" key="2">
    <source>
        <dbReference type="ARBA" id="ARBA00047806"/>
    </source>
</evidence>
<evidence type="ECO:0000313" key="6">
    <source>
        <dbReference type="EMBL" id="KAB7530627.1"/>
    </source>
</evidence>
<dbReference type="InterPro" id="IPR002569">
    <property type="entry name" value="Met_Sox_Rdtase_MsrA_dom"/>
</dbReference>
<organism evidence="6 7">
    <name type="scientific">Flagellimonas olearia</name>
    <dbReference type="NCBI Taxonomy" id="552546"/>
    <lineage>
        <taxon>Bacteria</taxon>
        <taxon>Pseudomonadati</taxon>
        <taxon>Bacteroidota</taxon>
        <taxon>Flavobacteriia</taxon>
        <taxon>Flavobacteriales</taxon>
        <taxon>Flavobacteriaceae</taxon>
        <taxon>Flagellimonas</taxon>
    </lineage>
</organism>
<feature type="active site" evidence="4">
    <location>
        <position position="18"/>
    </location>
</feature>
<dbReference type="HAMAP" id="MF_01401">
    <property type="entry name" value="MsrA"/>
    <property type="match status" value="1"/>
</dbReference>
<dbReference type="OrthoDB" id="4174719at2"/>
<name>A0A6I1E0F6_9FLAO</name>
<sequence length="186" mass="21289">MDKQVNMDWETAIFAGGCFWCTEAVFQRLNGVMEVVSGYTGGTIKNPAYREICTGRTGHAEAIKITFDPSKVSYVELLEVFFATHDPTTLNRQGNDVGTQYRSEVFYTNPAQKQQAEEFIALLEKEQIFASPVVTAISEEKPFYNAEEEHQNYYNDHTQQPYCQVIIEPKIKKLNTYFSKKTNTIK</sequence>
<comment type="function">
    <text evidence="4">Has an important function as a repair enzyme for proteins that have been inactivated by oxidation. Catalyzes the reversible oxidation-reduction of methionine sulfoxide in proteins to methionine.</text>
</comment>
<dbReference type="Proteomes" id="UP000429785">
    <property type="component" value="Unassembled WGS sequence"/>
</dbReference>
<proteinExistence type="inferred from homology"/>
<dbReference type="InterPro" id="IPR036509">
    <property type="entry name" value="Met_Sox_Rdtase_MsrA_sf"/>
</dbReference>
<dbReference type="GO" id="GO:0008113">
    <property type="term" value="F:peptide-methionine (S)-S-oxide reductase activity"/>
    <property type="evidence" value="ECO:0007669"/>
    <property type="project" value="UniProtKB-UniRule"/>
</dbReference>
<dbReference type="Pfam" id="PF01625">
    <property type="entry name" value="PMSR"/>
    <property type="match status" value="1"/>
</dbReference>
<accession>A0A6I1E0F6</accession>
<dbReference type="RefSeq" id="WP_152130524.1">
    <property type="nucleotide sequence ID" value="NZ_WELG01000001.1"/>
</dbReference>
<dbReference type="Gene3D" id="3.30.1060.10">
    <property type="entry name" value="Peptide methionine sulphoxide reductase MsrA"/>
    <property type="match status" value="1"/>
</dbReference>
<evidence type="ECO:0000259" key="5">
    <source>
        <dbReference type="Pfam" id="PF01625"/>
    </source>
</evidence>
<keyword evidence="1 4" id="KW-0560">Oxidoreductase</keyword>
<comment type="similarity">
    <text evidence="4">Belongs to the MsrA Met sulfoxide reductase family.</text>
</comment>
<protein>
    <recommendedName>
        <fullName evidence="4">Peptide methionine sulfoxide reductase MsrA</fullName>
        <shortName evidence="4">Protein-methionine-S-oxide reductase</shortName>
        <ecNumber evidence="4">1.8.4.11</ecNumber>
    </recommendedName>
    <alternativeName>
        <fullName evidence="4">Peptide-methionine (S)-S-oxide reductase</fullName>
        <shortName evidence="4">Peptide Met(O) reductase</shortName>
    </alternativeName>
</protein>
<dbReference type="PANTHER" id="PTHR43774">
    <property type="entry name" value="PEPTIDE METHIONINE SULFOXIDE REDUCTASE"/>
    <property type="match status" value="1"/>
</dbReference>
<evidence type="ECO:0000313" key="7">
    <source>
        <dbReference type="Proteomes" id="UP000429785"/>
    </source>
</evidence>
<comment type="caution">
    <text evidence="6">The sequence shown here is derived from an EMBL/GenBank/DDBJ whole genome shotgun (WGS) entry which is preliminary data.</text>
</comment>
<dbReference type="PANTHER" id="PTHR43774:SF1">
    <property type="entry name" value="PEPTIDE METHIONINE SULFOXIDE REDUCTASE MSRA 2"/>
    <property type="match status" value="1"/>
</dbReference>
<evidence type="ECO:0000256" key="3">
    <source>
        <dbReference type="ARBA" id="ARBA00048782"/>
    </source>
</evidence>
<dbReference type="AlphaFoldDB" id="A0A6I1E0F6"/>
<dbReference type="EC" id="1.8.4.11" evidence="4"/>
<feature type="domain" description="Peptide methionine sulphoxide reductase MsrA" evidence="5">
    <location>
        <begin position="11"/>
        <end position="164"/>
    </location>
</feature>
<evidence type="ECO:0000256" key="4">
    <source>
        <dbReference type="HAMAP-Rule" id="MF_01401"/>
    </source>
</evidence>
<reference evidence="6 7" key="1">
    <citation type="submission" date="2019-10" db="EMBL/GenBank/DDBJ databases">
        <title>Muricauda olearia CL-SS4 JCM15563 genome.</title>
        <authorList>
            <person name="Liu L."/>
        </authorList>
    </citation>
    <scope>NUCLEOTIDE SEQUENCE [LARGE SCALE GENOMIC DNA]</scope>
    <source>
        <strain evidence="6 7">CL-SS4</strain>
    </source>
</reference>
<gene>
    <name evidence="4 6" type="primary">msrA</name>
    <name evidence="6" type="ORF">F8C76_03765</name>
</gene>
<dbReference type="NCBIfam" id="TIGR00401">
    <property type="entry name" value="msrA"/>
    <property type="match status" value="1"/>
</dbReference>
<evidence type="ECO:0000256" key="1">
    <source>
        <dbReference type="ARBA" id="ARBA00023002"/>
    </source>
</evidence>
<comment type="catalytic activity">
    <reaction evidence="2 4">
        <text>L-methionyl-[protein] + [thioredoxin]-disulfide + H2O = L-methionyl-(S)-S-oxide-[protein] + [thioredoxin]-dithiol</text>
        <dbReference type="Rhea" id="RHEA:14217"/>
        <dbReference type="Rhea" id="RHEA-COMP:10698"/>
        <dbReference type="Rhea" id="RHEA-COMP:10700"/>
        <dbReference type="Rhea" id="RHEA-COMP:12313"/>
        <dbReference type="Rhea" id="RHEA-COMP:12315"/>
        <dbReference type="ChEBI" id="CHEBI:15377"/>
        <dbReference type="ChEBI" id="CHEBI:16044"/>
        <dbReference type="ChEBI" id="CHEBI:29950"/>
        <dbReference type="ChEBI" id="CHEBI:44120"/>
        <dbReference type="ChEBI" id="CHEBI:50058"/>
        <dbReference type="EC" id="1.8.4.11"/>
    </reaction>
</comment>
<dbReference type="SUPFAM" id="SSF55068">
    <property type="entry name" value="Peptide methionine sulfoxide reductase"/>
    <property type="match status" value="1"/>
</dbReference>
<comment type="catalytic activity">
    <reaction evidence="3 4">
        <text>[thioredoxin]-disulfide + L-methionine + H2O = L-methionine (S)-S-oxide + [thioredoxin]-dithiol</text>
        <dbReference type="Rhea" id="RHEA:19993"/>
        <dbReference type="Rhea" id="RHEA-COMP:10698"/>
        <dbReference type="Rhea" id="RHEA-COMP:10700"/>
        <dbReference type="ChEBI" id="CHEBI:15377"/>
        <dbReference type="ChEBI" id="CHEBI:29950"/>
        <dbReference type="ChEBI" id="CHEBI:50058"/>
        <dbReference type="ChEBI" id="CHEBI:57844"/>
        <dbReference type="ChEBI" id="CHEBI:58772"/>
        <dbReference type="EC" id="1.8.4.11"/>
    </reaction>
</comment>
<dbReference type="EMBL" id="WELG01000001">
    <property type="protein sequence ID" value="KAB7530627.1"/>
    <property type="molecule type" value="Genomic_DNA"/>
</dbReference>